<dbReference type="SMART" id="SM00065">
    <property type="entry name" value="GAF"/>
    <property type="match status" value="1"/>
</dbReference>
<keyword evidence="1" id="KW-0805">Transcription regulation</keyword>
<dbReference type="PANTHER" id="PTHR43102">
    <property type="entry name" value="SLR1143 PROTEIN"/>
    <property type="match status" value="1"/>
</dbReference>
<protein>
    <recommendedName>
        <fullName evidence="3">ANTAR domain-containing protein</fullName>
    </recommendedName>
</protein>
<gene>
    <name evidence="4" type="ORF">DSCOOX_48760</name>
</gene>
<evidence type="ECO:0000313" key="5">
    <source>
        <dbReference type="Proteomes" id="UP000422108"/>
    </source>
</evidence>
<sequence>MSRKNNLIAAIEMEKRDQTTYDNYIKALMDISRAITSDLFLEDLLKLIVLVTAKVTGVEICSLWLIDENEKRPKIRLKATQALDPEYVKDRSLDLDEGVVGYVVTNKRPIAINDVLRNPRFKEKEMARKLGLVSMVGVPLKLKDEKIIGVLNCFTSAPHAFSNTEINLLSAVANQAALAILNTELMVKTKVIQEELETRKMVERAKEILMHRRSMKGDQAFRWIQKRSMNSRKPIRHIAEAVILAEDIALD</sequence>
<dbReference type="PROSITE" id="PS50921">
    <property type="entry name" value="ANTAR"/>
    <property type="match status" value="1"/>
</dbReference>
<dbReference type="AlphaFoldDB" id="A0A5K8AGU1"/>
<name>A0A5K8AGU1_9BACT</name>
<dbReference type="Gene3D" id="1.10.10.10">
    <property type="entry name" value="Winged helix-like DNA-binding domain superfamily/Winged helix DNA-binding domain"/>
    <property type="match status" value="1"/>
</dbReference>
<reference evidence="4 5" key="1">
    <citation type="submission" date="2019-11" db="EMBL/GenBank/DDBJ databases">
        <title>Comparative genomics of hydrocarbon-degrading Desulfosarcina strains.</title>
        <authorList>
            <person name="Watanabe M."/>
            <person name="Kojima H."/>
            <person name="Fukui M."/>
        </authorList>
    </citation>
    <scope>NUCLEOTIDE SEQUENCE [LARGE SCALE GENOMIC DNA]</scope>
    <source>
        <strain evidence="5">oXyS1</strain>
    </source>
</reference>
<dbReference type="InterPro" id="IPR036388">
    <property type="entry name" value="WH-like_DNA-bd_sf"/>
</dbReference>
<evidence type="ECO:0000256" key="2">
    <source>
        <dbReference type="ARBA" id="ARBA00023163"/>
    </source>
</evidence>
<dbReference type="InterPro" id="IPR005561">
    <property type="entry name" value="ANTAR"/>
</dbReference>
<evidence type="ECO:0000256" key="1">
    <source>
        <dbReference type="ARBA" id="ARBA00023015"/>
    </source>
</evidence>
<dbReference type="Pfam" id="PF01590">
    <property type="entry name" value="GAF"/>
    <property type="match status" value="1"/>
</dbReference>
<keyword evidence="2" id="KW-0804">Transcription</keyword>
<dbReference type="Gene3D" id="3.30.450.40">
    <property type="match status" value="1"/>
</dbReference>
<dbReference type="InterPro" id="IPR003018">
    <property type="entry name" value="GAF"/>
</dbReference>
<proteinExistence type="predicted"/>
<dbReference type="InterPro" id="IPR029016">
    <property type="entry name" value="GAF-like_dom_sf"/>
</dbReference>
<dbReference type="SMART" id="SM01012">
    <property type="entry name" value="ANTAR"/>
    <property type="match status" value="1"/>
</dbReference>
<feature type="domain" description="ANTAR" evidence="3">
    <location>
        <begin position="182"/>
        <end position="243"/>
    </location>
</feature>
<dbReference type="PANTHER" id="PTHR43102:SF2">
    <property type="entry name" value="GAF DOMAIN-CONTAINING PROTEIN"/>
    <property type="match status" value="1"/>
</dbReference>
<keyword evidence="5" id="KW-1185">Reference proteome</keyword>
<dbReference type="Pfam" id="PF03861">
    <property type="entry name" value="ANTAR"/>
    <property type="match status" value="1"/>
</dbReference>
<accession>A0A5K8AGU1</accession>
<dbReference type="SUPFAM" id="SSF55781">
    <property type="entry name" value="GAF domain-like"/>
    <property type="match status" value="1"/>
</dbReference>
<evidence type="ECO:0000259" key="3">
    <source>
        <dbReference type="PROSITE" id="PS50921"/>
    </source>
</evidence>
<dbReference type="Proteomes" id="UP000422108">
    <property type="component" value="Chromosome"/>
</dbReference>
<dbReference type="GO" id="GO:0003723">
    <property type="term" value="F:RNA binding"/>
    <property type="evidence" value="ECO:0007669"/>
    <property type="project" value="InterPro"/>
</dbReference>
<organism evidence="4 5">
    <name type="scientific">Desulfosarcina ovata subsp. ovata</name>
    <dbReference type="NCBI Taxonomy" id="2752305"/>
    <lineage>
        <taxon>Bacteria</taxon>
        <taxon>Pseudomonadati</taxon>
        <taxon>Thermodesulfobacteriota</taxon>
        <taxon>Desulfobacteria</taxon>
        <taxon>Desulfobacterales</taxon>
        <taxon>Desulfosarcinaceae</taxon>
        <taxon>Desulfosarcina</taxon>
    </lineage>
</organism>
<evidence type="ECO:0000313" key="4">
    <source>
        <dbReference type="EMBL" id="BBO91696.1"/>
    </source>
</evidence>
<dbReference type="EMBL" id="AP021879">
    <property type="protein sequence ID" value="BBO91696.1"/>
    <property type="molecule type" value="Genomic_DNA"/>
</dbReference>